<evidence type="ECO:0000313" key="11">
    <source>
        <dbReference type="EMBL" id="BAM03920.1"/>
    </source>
</evidence>
<keyword evidence="8 9" id="KW-0472">Membrane</keyword>
<dbReference type="eggNOG" id="COG1291">
    <property type="taxonomic scope" value="Bacteria"/>
</dbReference>
<dbReference type="PANTHER" id="PTHR30433">
    <property type="entry name" value="CHEMOTAXIS PROTEIN MOTA"/>
    <property type="match status" value="1"/>
</dbReference>
<accession>I0IF82</accession>
<dbReference type="STRING" id="1142394.PSMK_17610"/>
<dbReference type="AlphaFoldDB" id="I0IF82"/>
<dbReference type="GO" id="GO:0005886">
    <property type="term" value="C:plasma membrane"/>
    <property type="evidence" value="ECO:0007669"/>
    <property type="project" value="UniProtKB-SubCell"/>
</dbReference>
<dbReference type="Pfam" id="PF01618">
    <property type="entry name" value="MotA_ExbB"/>
    <property type="match status" value="1"/>
</dbReference>
<evidence type="ECO:0000256" key="3">
    <source>
        <dbReference type="ARBA" id="ARBA00022448"/>
    </source>
</evidence>
<keyword evidence="12" id="KW-1185">Reference proteome</keyword>
<feature type="transmembrane region" description="Helical" evidence="9">
    <location>
        <begin position="32"/>
        <end position="50"/>
    </location>
</feature>
<dbReference type="PATRIC" id="fig|1142394.8.peg.1811"/>
<dbReference type="RefSeq" id="WP_014437138.1">
    <property type="nucleotide sequence ID" value="NC_017080.1"/>
</dbReference>
<feature type="transmembrane region" description="Helical" evidence="9">
    <location>
        <begin position="175"/>
        <end position="199"/>
    </location>
</feature>
<reference evidence="11 12" key="1">
    <citation type="submission" date="2012-02" db="EMBL/GenBank/DDBJ databases">
        <title>Complete genome sequence of Phycisphaera mikurensis NBRC 102666.</title>
        <authorList>
            <person name="Ankai A."/>
            <person name="Hosoyama A."/>
            <person name="Terui Y."/>
            <person name="Sekine M."/>
            <person name="Fukai R."/>
            <person name="Kato Y."/>
            <person name="Nakamura S."/>
            <person name="Yamada-Narita S."/>
            <person name="Kawakoshi A."/>
            <person name="Fukunaga Y."/>
            <person name="Yamazaki S."/>
            <person name="Fujita N."/>
        </authorList>
    </citation>
    <scope>NUCLEOTIDE SEQUENCE [LARGE SCALE GENOMIC DNA]</scope>
    <source>
        <strain evidence="12">NBRC 102666 / KCTC 22515 / FYK2301M01</strain>
    </source>
</reference>
<evidence type="ECO:0000256" key="5">
    <source>
        <dbReference type="ARBA" id="ARBA00022692"/>
    </source>
</evidence>
<gene>
    <name evidence="11" type="primary">motA</name>
    <name evidence="11" type="ordered locus">PSMK_17610</name>
</gene>
<feature type="domain" description="MotA/TolQ/ExbB proton channel" evidence="10">
    <location>
        <begin position="100"/>
        <end position="214"/>
    </location>
</feature>
<evidence type="ECO:0000256" key="2">
    <source>
        <dbReference type="ARBA" id="ARBA00008038"/>
    </source>
</evidence>
<dbReference type="EMBL" id="AP012338">
    <property type="protein sequence ID" value="BAM03920.1"/>
    <property type="molecule type" value="Genomic_DNA"/>
</dbReference>
<comment type="subcellular location">
    <subcellularLocation>
        <location evidence="1">Cell membrane</location>
        <topology evidence="1">Multi-pass membrane protein</topology>
    </subcellularLocation>
</comment>
<evidence type="ECO:0000256" key="7">
    <source>
        <dbReference type="ARBA" id="ARBA00022989"/>
    </source>
</evidence>
<dbReference type="InterPro" id="IPR047055">
    <property type="entry name" value="MotA-like"/>
</dbReference>
<dbReference type="InterPro" id="IPR000540">
    <property type="entry name" value="Flag_MotA_CS"/>
</dbReference>
<keyword evidence="4" id="KW-1003">Cell membrane</keyword>
<dbReference type="Proteomes" id="UP000007881">
    <property type="component" value="Chromosome"/>
</dbReference>
<proteinExistence type="inferred from homology"/>
<keyword evidence="3" id="KW-0813">Transport</keyword>
<organism evidence="11 12">
    <name type="scientific">Phycisphaera mikurensis (strain NBRC 102666 / KCTC 22515 / FYK2301M01)</name>
    <dbReference type="NCBI Taxonomy" id="1142394"/>
    <lineage>
        <taxon>Bacteria</taxon>
        <taxon>Pseudomonadati</taxon>
        <taxon>Planctomycetota</taxon>
        <taxon>Phycisphaerae</taxon>
        <taxon>Phycisphaerales</taxon>
        <taxon>Phycisphaeraceae</taxon>
        <taxon>Phycisphaera</taxon>
    </lineage>
</organism>
<evidence type="ECO:0000256" key="4">
    <source>
        <dbReference type="ARBA" id="ARBA00022475"/>
    </source>
</evidence>
<evidence type="ECO:0000256" key="9">
    <source>
        <dbReference type="SAM" id="Phobius"/>
    </source>
</evidence>
<comment type="similarity">
    <text evidence="2">Belongs to the MotA family.</text>
</comment>
<keyword evidence="6" id="KW-0283">Flagellar rotation</keyword>
<keyword evidence="5 9" id="KW-0812">Transmembrane</keyword>
<evidence type="ECO:0000259" key="10">
    <source>
        <dbReference type="Pfam" id="PF01618"/>
    </source>
</evidence>
<dbReference type="KEGG" id="phm:PSMK_17610"/>
<keyword evidence="7 9" id="KW-1133">Transmembrane helix</keyword>
<dbReference type="PROSITE" id="PS01307">
    <property type="entry name" value="MOTA"/>
    <property type="match status" value="1"/>
</dbReference>
<feature type="transmembrane region" description="Helical" evidence="9">
    <location>
        <begin position="151"/>
        <end position="169"/>
    </location>
</feature>
<dbReference type="InterPro" id="IPR002898">
    <property type="entry name" value="MotA_ExbB_proton_chnl"/>
</dbReference>
<dbReference type="GO" id="GO:0006935">
    <property type="term" value="P:chemotaxis"/>
    <property type="evidence" value="ECO:0007669"/>
    <property type="project" value="InterPro"/>
</dbReference>
<dbReference type="GO" id="GO:0071978">
    <property type="term" value="P:bacterial-type flagellum-dependent swarming motility"/>
    <property type="evidence" value="ECO:0007669"/>
    <property type="project" value="InterPro"/>
</dbReference>
<evidence type="ECO:0000313" key="12">
    <source>
        <dbReference type="Proteomes" id="UP000007881"/>
    </source>
</evidence>
<dbReference type="PANTHER" id="PTHR30433:SF2">
    <property type="entry name" value="MOTILITY PROTEIN A"/>
    <property type="match status" value="1"/>
</dbReference>
<name>I0IF82_PHYMF</name>
<evidence type="ECO:0000256" key="8">
    <source>
        <dbReference type="ARBA" id="ARBA00023136"/>
    </source>
</evidence>
<protein>
    <submittedName>
        <fullName evidence="11">Chemotaxis protein MotA</fullName>
    </submittedName>
</protein>
<evidence type="ECO:0000256" key="1">
    <source>
        <dbReference type="ARBA" id="ARBA00004651"/>
    </source>
</evidence>
<dbReference type="OrthoDB" id="9806929at2"/>
<feature type="transmembrane region" description="Helical" evidence="9">
    <location>
        <begin position="5"/>
        <end position="26"/>
    </location>
</feature>
<sequence>MDLGLIIGFIGTWAIILVAMLLGGSIMTYVDVPSVIMIFGGSITVVLFCFPMGKVKGVFGVGLKALFWKSSSVADLIDELVGFAEIARRDGILSLESKCREIEDPFIVQGLQMAVDGTDPELIEQVLMNDLDNLVDRHEGGKALFDAMTKYAPAIGMIGTLVGLVAMLADLSDPSAIGAGLAVALLTTLYGAMVANAFSGPLADRLGRRSAEELLYKTIILKGVMSIQQGDNPRVVEQKLKTFLPPSERKAVEEAA</sequence>
<evidence type="ECO:0000256" key="6">
    <source>
        <dbReference type="ARBA" id="ARBA00022779"/>
    </source>
</evidence>
<dbReference type="HOGENOM" id="CLU_079895_1_0_0"/>